<evidence type="ECO:0000256" key="3">
    <source>
        <dbReference type="ARBA" id="ARBA00022777"/>
    </source>
</evidence>
<dbReference type="PROSITE" id="PS00113">
    <property type="entry name" value="ADENYLATE_KINASE"/>
    <property type="match status" value="1"/>
</dbReference>
<feature type="binding site" evidence="5">
    <location>
        <begin position="66"/>
        <end position="68"/>
    </location>
    <ligand>
        <name>AMP</name>
        <dbReference type="ChEBI" id="CHEBI:456215"/>
    </ligand>
</feature>
<gene>
    <name evidence="5" type="primary">ADK2</name>
    <name evidence="7" type="ORF">BKCO1_8600018</name>
</gene>
<sequence length="266" mass="29870">MIRDLSRAARVILVGAPGVGKGTQSERLMKRFPQLSSISSGDLLRNNVRNRTPLGIQAEMKMKTGALVPDAMMVRLIINELNTRGWLVPDTVRPYQVNFASPDAEIPLESVDDVFIPSPFNTSKFSYSDAPSASFILDGFPRTAAQAKQIDDIIPINLVVNFKTPVEVILDRICNRWVHEPSGRVYNTTFNPPKVPGQDDVTGEQLTRRADDSPEVWLSRLKKFEETSAPLLEHYDKKAVLWEVQGNSSDEISPKLFKEFERKFGL</sequence>
<dbReference type="Gene3D" id="3.40.50.300">
    <property type="entry name" value="P-loop containing nucleotide triphosphate hydrolases"/>
    <property type="match status" value="1"/>
</dbReference>
<dbReference type="PRINTS" id="PR00094">
    <property type="entry name" value="ADENYLTKNASE"/>
</dbReference>
<feature type="binding site" evidence="5">
    <location>
        <begin position="139"/>
        <end position="142"/>
    </location>
    <ligand>
        <name>AMP</name>
        <dbReference type="ChEBI" id="CHEBI:456215"/>
    </ligand>
</feature>
<dbReference type="HAMAP" id="MF_00235">
    <property type="entry name" value="Adenylate_kinase_Adk"/>
    <property type="match status" value="1"/>
</dbReference>
<protein>
    <recommendedName>
        <fullName evidence="5">GTP:AMP phosphotransferase, mitochondrial</fullName>
        <ecNumber evidence="5">2.7.4.10</ecNumber>
    </recommendedName>
    <alternativeName>
        <fullName evidence="5">Adenylate kinase 3</fullName>
        <shortName evidence="5">AK 3</shortName>
    </alternativeName>
</protein>
<dbReference type="InterPro" id="IPR033690">
    <property type="entry name" value="Adenylat_kinase_CS"/>
</dbReference>
<dbReference type="Proteomes" id="UP000183809">
    <property type="component" value="Unassembled WGS sequence"/>
</dbReference>
<comment type="caution">
    <text evidence="7">The sequence shown here is derived from an EMBL/GenBank/DDBJ whole genome shotgun (WGS) entry which is preliminary data.</text>
</comment>
<dbReference type="GO" id="GO:0004017">
    <property type="term" value="F:AMP kinase activity"/>
    <property type="evidence" value="ECO:0007669"/>
    <property type="project" value="InterPro"/>
</dbReference>
<feature type="binding site" evidence="5">
    <location>
        <position position="176"/>
    </location>
    <ligand>
        <name>GTP</name>
        <dbReference type="ChEBI" id="CHEBI:37565"/>
    </ligand>
</feature>
<dbReference type="GO" id="GO:0046041">
    <property type="term" value="P:ITP metabolic process"/>
    <property type="evidence" value="ECO:0007669"/>
    <property type="project" value="UniProtKB-UniRule"/>
</dbReference>
<keyword evidence="8" id="KW-1185">Reference proteome</keyword>
<evidence type="ECO:0000256" key="1">
    <source>
        <dbReference type="ARBA" id="ARBA00022679"/>
    </source>
</evidence>
<evidence type="ECO:0000256" key="5">
    <source>
        <dbReference type="HAMAP-Rule" id="MF_03169"/>
    </source>
</evidence>
<dbReference type="InterPro" id="IPR027417">
    <property type="entry name" value="P-loop_NTPase"/>
</dbReference>
<keyword evidence="1 5" id="KW-0808">Transferase</keyword>
<dbReference type="GO" id="GO:0005524">
    <property type="term" value="F:ATP binding"/>
    <property type="evidence" value="ECO:0007669"/>
    <property type="project" value="InterPro"/>
</dbReference>
<dbReference type="GO" id="GO:0006172">
    <property type="term" value="P:ADP biosynthetic process"/>
    <property type="evidence" value="ECO:0007669"/>
    <property type="project" value="UniProtKB-UniRule"/>
</dbReference>
<dbReference type="Pfam" id="PF00406">
    <property type="entry name" value="ADK"/>
    <property type="match status" value="2"/>
</dbReference>
<organism evidence="7 8">
    <name type="scientific">Diplodia corticola</name>
    <dbReference type="NCBI Taxonomy" id="236234"/>
    <lineage>
        <taxon>Eukaryota</taxon>
        <taxon>Fungi</taxon>
        <taxon>Dikarya</taxon>
        <taxon>Ascomycota</taxon>
        <taxon>Pezizomycotina</taxon>
        <taxon>Dothideomycetes</taxon>
        <taxon>Dothideomycetes incertae sedis</taxon>
        <taxon>Botryosphaeriales</taxon>
        <taxon>Botryosphaeriaceae</taxon>
        <taxon>Diplodia</taxon>
    </lineage>
</organism>
<comment type="catalytic activity">
    <reaction evidence="5">
        <text>a ribonucleoside 5'-triphosphate + AMP = a ribonucleoside 5'-diphosphate + ADP</text>
        <dbReference type="Rhea" id="RHEA:13749"/>
        <dbReference type="ChEBI" id="CHEBI:57930"/>
        <dbReference type="ChEBI" id="CHEBI:61557"/>
        <dbReference type="ChEBI" id="CHEBI:456215"/>
        <dbReference type="ChEBI" id="CHEBI:456216"/>
        <dbReference type="EC" id="2.7.4.10"/>
    </reaction>
</comment>
<feature type="binding site" evidence="5">
    <location>
        <begin position="18"/>
        <end position="23"/>
    </location>
    <ligand>
        <name>GTP</name>
        <dbReference type="ChEBI" id="CHEBI:37565"/>
    </ligand>
</feature>
<evidence type="ECO:0000259" key="6">
    <source>
        <dbReference type="Pfam" id="PF05191"/>
    </source>
</evidence>
<comment type="function">
    <text evidence="5">Involved in maintaining the homeostasis of cellular nucleotides by catalyzing the interconversion of nucleoside phosphates. Has GTP:AMP phosphotransferase and ITP:AMP phosphotransferase activities.</text>
</comment>
<dbReference type="InterPro" id="IPR007862">
    <property type="entry name" value="Adenylate_kinase_lid-dom"/>
</dbReference>
<keyword evidence="4 5" id="KW-0496">Mitochondrion</keyword>
<dbReference type="InterPro" id="IPR000850">
    <property type="entry name" value="Adenylat/UMP-CMP_kin"/>
</dbReference>
<keyword evidence="2 5" id="KW-0547">Nucleotide-binding</keyword>
<dbReference type="GO" id="GO:0046039">
    <property type="term" value="P:GTP metabolic process"/>
    <property type="evidence" value="ECO:0007669"/>
    <property type="project" value="UniProtKB-UniRule"/>
</dbReference>
<comment type="domain">
    <text evidence="5">Consists of three domains, a large central CORE domain and two small peripheral domains, NMPbind and LID, which undergo movements during catalysis. The LID domain closes over the site of phosphoryl transfer upon GTP binding. Assembling and dissambling the active center during each catalytic cycle provides an effective means to prevent GTP hydrolysis.</text>
</comment>
<feature type="region of interest" description="LID" evidence="5">
    <location>
        <begin position="175"/>
        <end position="212"/>
    </location>
</feature>
<dbReference type="InterPro" id="IPR028586">
    <property type="entry name" value="AK3/Ak4_mitochondrial"/>
</dbReference>
<evidence type="ECO:0000256" key="2">
    <source>
        <dbReference type="ARBA" id="ARBA00022741"/>
    </source>
</evidence>
<feature type="binding site" evidence="5">
    <location>
        <position position="249"/>
    </location>
    <ligand>
        <name>GTP</name>
        <dbReference type="ChEBI" id="CHEBI:37565"/>
    </ligand>
</feature>
<dbReference type="GO" id="GO:0046899">
    <property type="term" value="F:nucleoside triphosphate adenylate kinase activity"/>
    <property type="evidence" value="ECO:0007669"/>
    <property type="project" value="UniProtKB-UniRule"/>
</dbReference>
<dbReference type="SUPFAM" id="SSF52540">
    <property type="entry name" value="P-loop containing nucleoside triphosphate hydrolases"/>
    <property type="match status" value="1"/>
</dbReference>
<feature type="binding site" evidence="5">
    <location>
        <position position="45"/>
    </location>
    <ligand>
        <name>AMP</name>
        <dbReference type="ChEBI" id="CHEBI:456215"/>
    </ligand>
</feature>
<feature type="binding site" evidence="5">
    <location>
        <position position="220"/>
    </location>
    <ligand>
        <name>AMP</name>
        <dbReference type="ChEBI" id="CHEBI:456215"/>
    </ligand>
</feature>
<feature type="binding site" evidence="5">
    <location>
        <begin position="185"/>
        <end position="186"/>
    </location>
    <ligand>
        <name>GTP</name>
        <dbReference type="ChEBI" id="CHEBI:37565"/>
    </ligand>
</feature>
<feature type="binding site" evidence="5">
    <location>
        <position position="209"/>
    </location>
    <ligand>
        <name>AMP</name>
        <dbReference type="ChEBI" id="CHEBI:456215"/>
    </ligand>
</feature>
<evidence type="ECO:0000256" key="4">
    <source>
        <dbReference type="ARBA" id="ARBA00023128"/>
    </source>
</evidence>
<dbReference type="STRING" id="236234.A0A1J9RA11"/>
<dbReference type="HAMAP" id="MF_03169">
    <property type="entry name" value="Adenylate_kinase_AK3"/>
    <property type="match status" value="1"/>
</dbReference>
<dbReference type="AlphaFoldDB" id="A0A1J9RA11"/>
<dbReference type="GO" id="GO:0005525">
    <property type="term" value="F:GTP binding"/>
    <property type="evidence" value="ECO:0007669"/>
    <property type="project" value="UniProtKB-KW"/>
</dbReference>
<dbReference type="OrthoDB" id="439792at2759"/>
<proteinExistence type="inferred from homology"/>
<dbReference type="GO" id="GO:0046033">
    <property type="term" value="P:AMP metabolic process"/>
    <property type="evidence" value="ECO:0007669"/>
    <property type="project" value="UniProtKB-UniRule"/>
</dbReference>
<name>A0A1J9RA11_9PEZI</name>
<dbReference type="EC" id="2.7.4.10" evidence="5"/>
<comment type="subcellular location">
    <subcellularLocation>
        <location evidence="5">Mitochondrion matrix</location>
    </subcellularLocation>
</comment>
<feature type="region of interest" description="NMPbind" evidence="5">
    <location>
        <begin position="39"/>
        <end position="68"/>
    </location>
</feature>
<accession>A0A1J9RA11</accession>
<comment type="similarity">
    <text evidence="5">Belongs to the adenylate kinase family. AK3 subfamily.</text>
</comment>
<feature type="binding site" evidence="5">
    <location>
        <position position="146"/>
    </location>
    <ligand>
        <name>AMP</name>
        <dbReference type="ChEBI" id="CHEBI:456215"/>
    </ligand>
</feature>
<dbReference type="Pfam" id="PF05191">
    <property type="entry name" value="ADK_lid"/>
    <property type="match status" value="1"/>
</dbReference>
<dbReference type="PANTHER" id="PTHR23359">
    <property type="entry name" value="NUCLEOTIDE KINASE"/>
    <property type="match status" value="1"/>
</dbReference>
<keyword evidence="3 5" id="KW-0418">Kinase</keyword>
<dbReference type="EMBL" id="MNUE01000086">
    <property type="protein sequence ID" value="OJD29259.1"/>
    <property type="molecule type" value="Genomic_DNA"/>
</dbReference>
<dbReference type="CDD" id="cd01428">
    <property type="entry name" value="ADK"/>
    <property type="match status" value="1"/>
</dbReference>
<feature type="domain" description="Adenylate kinase active site lid" evidence="6">
    <location>
        <begin position="176"/>
        <end position="211"/>
    </location>
</feature>
<dbReference type="GO" id="GO:0005759">
    <property type="term" value="C:mitochondrial matrix"/>
    <property type="evidence" value="ECO:0007669"/>
    <property type="project" value="UniProtKB-SubCell"/>
</dbReference>
<feature type="binding site" evidence="5">
    <location>
        <position position="40"/>
    </location>
    <ligand>
        <name>AMP</name>
        <dbReference type="ChEBI" id="CHEBI:456215"/>
    </ligand>
</feature>
<reference evidence="7 8" key="1">
    <citation type="submission" date="2016-10" db="EMBL/GenBank/DDBJ databases">
        <title>Proteomics and genomics reveal pathogen-plant mechanisms compatible with a hemibiotrophic lifestyle of Diplodia corticola.</title>
        <authorList>
            <person name="Fernandes I."/>
            <person name="De Jonge R."/>
            <person name="Van De Peer Y."/>
            <person name="Devreese B."/>
            <person name="Alves A."/>
            <person name="Esteves A.C."/>
        </authorList>
    </citation>
    <scope>NUCLEOTIDE SEQUENCE [LARGE SCALE GENOMIC DNA]</scope>
    <source>
        <strain evidence="7 8">CBS 112549</strain>
    </source>
</reference>
<keyword evidence="5" id="KW-0342">GTP-binding</keyword>
<evidence type="ECO:0000313" key="8">
    <source>
        <dbReference type="Proteomes" id="UP000183809"/>
    </source>
</evidence>
<comment type="subunit">
    <text evidence="5">Monomer.</text>
</comment>
<evidence type="ECO:0000313" key="7">
    <source>
        <dbReference type="EMBL" id="OJD29259.1"/>
    </source>
</evidence>